<evidence type="ECO:0000256" key="1">
    <source>
        <dbReference type="SAM" id="Phobius"/>
    </source>
</evidence>
<sequence>MLSVYANRRYGLICSFSFILFFVFFAYYNKKRSWFYPRPAFFLGCLKR</sequence>
<protein>
    <submittedName>
        <fullName evidence="2">Uncharacterized protein</fullName>
    </submittedName>
</protein>
<keyword evidence="1" id="KW-1133">Transmembrane helix</keyword>
<gene>
    <name evidence="2" type="ORF">OUM_1196</name>
</gene>
<keyword evidence="1" id="KW-0472">Membrane</keyword>
<dbReference type="Proteomes" id="UP000006766">
    <property type="component" value="Unassembled WGS sequence"/>
</dbReference>
<accession>K2L5H1</accession>
<name>K2L5H1_HELPX</name>
<dbReference type="AlphaFoldDB" id="K2L5H1"/>
<dbReference type="EMBL" id="AMOV01000006">
    <property type="protein sequence ID" value="EKE89889.1"/>
    <property type="molecule type" value="Genomic_DNA"/>
</dbReference>
<evidence type="ECO:0000313" key="2">
    <source>
        <dbReference type="EMBL" id="EKE89889.1"/>
    </source>
</evidence>
<proteinExistence type="predicted"/>
<evidence type="ECO:0000313" key="3">
    <source>
        <dbReference type="Proteomes" id="UP000006766"/>
    </source>
</evidence>
<reference evidence="2 3" key="1">
    <citation type="journal article" date="2013" name="Pathog. Dis.">
        <title>Genome sequences of 65 Helicobacter pylori strains isolated from asymptomatic individuals and patients with gastric cancer, peptic ulcer disease, or gastritis.</title>
        <authorList>
            <person name="Blanchard T.G."/>
            <person name="Czinn S.J."/>
            <person name="Correa P."/>
            <person name="Nakazawa T."/>
            <person name="Keelan M."/>
            <person name="Morningstar L."/>
            <person name="Santana-Cruz I."/>
            <person name="Maroo A."/>
            <person name="McCracken C."/>
            <person name="Shefchek K."/>
            <person name="Daugherty S."/>
            <person name="Song Y."/>
            <person name="Fraser C.M."/>
            <person name="Fricke W.F."/>
        </authorList>
    </citation>
    <scope>NUCLEOTIDE SEQUENCE [LARGE SCALE GENOMIC DNA]</scope>
    <source>
        <strain evidence="2 3">R038b</strain>
    </source>
</reference>
<organism evidence="2 3">
    <name type="scientific">Helicobacter pylori R038b</name>
    <dbReference type="NCBI Taxonomy" id="1145115"/>
    <lineage>
        <taxon>Bacteria</taxon>
        <taxon>Pseudomonadati</taxon>
        <taxon>Campylobacterota</taxon>
        <taxon>Epsilonproteobacteria</taxon>
        <taxon>Campylobacterales</taxon>
        <taxon>Helicobacteraceae</taxon>
        <taxon>Helicobacter</taxon>
    </lineage>
</organism>
<keyword evidence="1" id="KW-0812">Transmembrane</keyword>
<feature type="transmembrane region" description="Helical" evidence="1">
    <location>
        <begin position="12"/>
        <end position="28"/>
    </location>
</feature>
<comment type="caution">
    <text evidence="2">The sequence shown here is derived from an EMBL/GenBank/DDBJ whole genome shotgun (WGS) entry which is preliminary data.</text>
</comment>